<dbReference type="AlphaFoldDB" id="A0A1M5H4V6"/>
<dbReference type="InterPro" id="IPR014710">
    <property type="entry name" value="RmlC-like_jellyroll"/>
</dbReference>
<dbReference type="STRING" id="288992.SAMN04488522_104505"/>
<dbReference type="OrthoDB" id="948610at2"/>
<dbReference type="GO" id="GO:0016301">
    <property type="term" value="F:kinase activity"/>
    <property type="evidence" value="ECO:0007669"/>
    <property type="project" value="UniProtKB-KW"/>
</dbReference>
<reference evidence="2" key="1">
    <citation type="submission" date="2016-11" db="EMBL/GenBank/DDBJ databases">
        <authorList>
            <person name="Varghese N."/>
            <person name="Submissions S."/>
        </authorList>
    </citation>
    <scope>NUCLEOTIDE SEQUENCE [LARGE SCALE GENOMIC DNA]</scope>
    <source>
        <strain evidence="2">DSM 16990</strain>
    </source>
</reference>
<dbReference type="InterPro" id="IPR018490">
    <property type="entry name" value="cNMP-bd_dom_sf"/>
</dbReference>
<proteinExistence type="predicted"/>
<dbReference type="Proteomes" id="UP000184287">
    <property type="component" value="Unassembled WGS sequence"/>
</dbReference>
<evidence type="ECO:0000313" key="1">
    <source>
        <dbReference type="EMBL" id="SHG10938.1"/>
    </source>
</evidence>
<keyword evidence="1" id="KW-0418">Kinase</keyword>
<gene>
    <name evidence="1" type="ORF">SAMN04488522_104505</name>
</gene>
<accession>A0A1M5H4V6</accession>
<dbReference type="Gene3D" id="2.60.120.10">
    <property type="entry name" value="Jelly Rolls"/>
    <property type="match status" value="1"/>
</dbReference>
<dbReference type="SUPFAM" id="SSF51206">
    <property type="entry name" value="cAMP-binding domain-like"/>
    <property type="match status" value="1"/>
</dbReference>
<organism evidence="1 2">
    <name type="scientific">Pedobacter caeni</name>
    <dbReference type="NCBI Taxonomy" id="288992"/>
    <lineage>
        <taxon>Bacteria</taxon>
        <taxon>Pseudomonadati</taxon>
        <taxon>Bacteroidota</taxon>
        <taxon>Sphingobacteriia</taxon>
        <taxon>Sphingobacteriales</taxon>
        <taxon>Sphingobacteriaceae</taxon>
        <taxon>Pedobacter</taxon>
    </lineage>
</organism>
<keyword evidence="2" id="KW-1185">Reference proteome</keyword>
<protein>
    <submittedName>
        <fullName evidence="1">cAMP-binding domain of CRP or a regulatory subunit of cAMP-dependent protein kinases</fullName>
    </submittedName>
</protein>
<dbReference type="EMBL" id="FQUQ01000004">
    <property type="protein sequence ID" value="SHG10938.1"/>
    <property type="molecule type" value="Genomic_DNA"/>
</dbReference>
<keyword evidence="1" id="KW-0808">Transferase</keyword>
<name>A0A1M5H4V6_9SPHI</name>
<dbReference type="RefSeq" id="WP_073233172.1">
    <property type="nucleotide sequence ID" value="NZ_FQUQ01000004.1"/>
</dbReference>
<evidence type="ECO:0000313" key="2">
    <source>
        <dbReference type="Proteomes" id="UP000184287"/>
    </source>
</evidence>
<sequence length="189" mass="22056">MENERFFNSLAGTNKPSNELKTQFCKMVEKEIRPKNHTILKAGQICDNIWFLAQGFAMAYIEKEDRKIPYCFWNENEVMVPVNSFFKQVPADGFIEIMEKSTLMAISYRNMKQLSANFPEFNLLMCHLVEDMQYASEKRIFNLTSISAEERYALLLKEAPFIVRKTSVELIATYLGVSRKTLNRIRAKK</sequence>